<gene>
    <name evidence="2" type="ORF">HWN40_05645</name>
</gene>
<dbReference type="OrthoDB" id="190812at2157"/>
<dbReference type="Proteomes" id="UP000509594">
    <property type="component" value="Chromosome"/>
</dbReference>
<dbReference type="InterPro" id="IPR014710">
    <property type="entry name" value="RmlC-like_jellyroll"/>
</dbReference>
<evidence type="ECO:0000313" key="3">
    <source>
        <dbReference type="Proteomes" id="UP000509594"/>
    </source>
</evidence>
<feature type="domain" description="Cupin type-2" evidence="1">
    <location>
        <begin position="40"/>
        <end position="106"/>
    </location>
</feature>
<proteinExistence type="predicted"/>
<dbReference type="KEGG" id="mzi:HWN40_05645"/>
<keyword evidence="3" id="KW-1185">Reference proteome</keyword>
<reference evidence="2 3" key="1">
    <citation type="submission" date="2020-06" db="EMBL/GenBank/DDBJ databases">
        <title>Methanolobus halotolerans sp. nov., isolated from a saline lake Tus in Siberia.</title>
        <authorList>
            <person name="Shen Y."/>
            <person name="Chen S.-C."/>
            <person name="Lai M.-C."/>
            <person name="Huang H.-H."/>
            <person name="Chiu H.-H."/>
            <person name="Tang S.-L."/>
            <person name="Rogozin D.Y."/>
            <person name="Degermendzhy A.G."/>
        </authorList>
    </citation>
    <scope>NUCLEOTIDE SEQUENCE [LARGE SCALE GENOMIC DNA]</scope>
    <source>
        <strain evidence="2 3">DSM 21339</strain>
    </source>
</reference>
<dbReference type="Gene3D" id="2.60.120.10">
    <property type="entry name" value="Jelly Rolls"/>
    <property type="match status" value="1"/>
</dbReference>
<dbReference type="InterPro" id="IPR011051">
    <property type="entry name" value="RmlC_Cupin_sf"/>
</dbReference>
<dbReference type="Pfam" id="PF07883">
    <property type="entry name" value="Cupin_2"/>
    <property type="match status" value="1"/>
</dbReference>
<dbReference type="SUPFAM" id="SSF51182">
    <property type="entry name" value="RmlC-like cupins"/>
    <property type="match status" value="1"/>
</dbReference>
<dbReference type="InterPro" id="IPR013096">
    <property type="entry name" value="Cupin_2"/>
</dbReference>
<dbReference type="CDD" id="cd02214">
    <property type="entry name" value="cupin_MJ1618"/>
    <property type="match status" value="1"/>
</dbReference>
<dbReference type="PANTHER" id="PTHR36114">
    <property type="entry name" value="16.7 KDA PROTEIN IN WHIE LOCUS"/>
    <property type="match status" value="1"/>
</dbReference>
<evidence type="ECO:0000259" key="1">
    <source>
        <dbReference type="Pfam" id="PF07883"/>
    </source>
</evidence>
<dbReference type="PANTHER" id="PTHR36114:SF4">
    <property type="entry name" value="CUPIN 2 CONSERVED BARREL DOMAIN-CONTAINING PROTEIN"/>
    <property type="match status" value="1"/>
</dbReference>
<sequence length="123" mass="13663">MPIESIQEDIEPYITKDGSSIRELMHPEVHGNRAQSLAEATVPVGSSTIPHRHNRSEEIYHITEGSGRITIEGQNFEIKTGDTICILPGEVHSIRNIGDVALKILCCCSPPYSHYHTELSDRS</sequence>
<dbReference type="GeneID" id="55821138"/>
<evidence type="ECO:0000313" key="2">
    <source>
        <dbReference type="EMBL" id="QLC49764.1"/>
    </source>
</evidence>
<organism evidence="2 3">
    <name type="scientific">Methanolobus zinderi</name>
    <dbReference type="NCBI Taxonomy" id="536044"/>
    <lineage>
        <taxon>Archaea</taxon>
        <taxon>Methanobacteriati</taxon>
        <taxon>Methanobacteriota</taxon>
        <taxon>Stenosarchaea group</taxon>
        <taxon>Methanomicrobia</taxon>
        <taxon>Methanosarcinales</taxon>
        <taxon>Methanosarcinaceae</taxon>
        <taxon>Methanolobus</taxon>
    </lineage>
</organism>
<dbReference type="InterPro" id="IPR052044">
    <property type="entry name" value="PKS_Associated_Protein"/>
</dbReference>
<accession>A0A7D5I4J1</accession>
<dbReference type="EMBL" id="CP058215">
    <property type="protein sequence ID" value="QLC49764.1"/>
    <property type="molecule type" value="Genomic_DNA"/>
</dbReference>
<name>A0A7D5I4J1_9EURY</name>
<dbReference type="AlphaFoldDB" id="A0A7D5I4J1"/>
<dbReference type="RefSeq" id="WP_176964820.1">
    <property type="nucleotide sequence ID" value="NZ_CP058215.1"/>
</dbReference>
<protein>
    <submittedName>
        <fullName evidence="2">Cupin domain-containing protein</fullName>
    </submittedName>
</protein>